<dbReference type="Pfam" id="PF00753">
    <property type="entry name" value="Lactamase_B"/>
    <property type="match status" value="1"/>
</dbReference>
<dbReference type="HOGENOM" id="CLU_048478_0_2_2"/>
<feature type="coiled-coil region" evidence="1">
    <location>
        <begin position="235"/>
        <end position="262"/>
    </location>
</feature>
<dbReference type="SMART" id="SM00849">
    <property type="entry name" value="Lactamase_B"/>
    <property type="match status" value="1"/>
</dbReference>
<evidence type="ECO:0000313" key="4">
    <source>
        <dbReference type="Proteomes" id="UP000013307"/>
    </source>
</evidence>
<evidence type="ECO:0000256" key="1">
    <source>
        <dbReference type="SAM" id="Coils"/>
    </source>
</evidence>
<dbReference type="GO" id="GO:0016787">
    <property type="term" value="F:hydrolase activity"/>
    <property type="evidence" value="ECO:0007669"/>
    <property type="project" value="UniProtKB-KW"/>
</dbReference>
<dbReference type="AlphaFoldDB" id="N0BE23"/>
<dbReference type="SUPFAM" id="SSF56281">
    <property type="entry name" value="Metallo-hydrolase/oxidoreductase"/>
    <property type="match status" value="1"/>
</dbReference>
<dbReference type="Gene3D" id="3.60.15.10">
    <property type="entry name" value="Ribonuclease Z/Hydroxyacylglutathione hydrolase-like"/>
    <property type="match status" value="1"/>
</dbReference>
<gene>
    <name evidence="3" type="ORF">Asulf_01267</name>
</gene>
<dbReference type="STRING" id="387631.Asulf_01267"/>
<sequence>MFGLEIFKPVSIVFSSVPITDFMERIKVHLPFKSPEYSNVYIMGEFVIDGGFISKEKAGELAGEIERLGYRIDSLTFIITHHHIDHIGILLWYDIRAIMHPSENEFLLFYTNPQHFVKPYLEWSSRYGIDLEMLRPLAEFFRSGSRVKGEANSLKKDFRIEYETPEGMEIIHTPGHSPGHICIYIPKEKILFSGDLVLSVTTTHIGYYPGYGQDPVGDQIESLRKLLSYEIDEIYPAHEDTIKNAEQRIHELIEHYENRLEEVYSGIDGICNVIDVAKNISWSAGSFEKLDGWNRVLAISETLAFLKRLVKIGRVGEKEIEGVVHFTRS</sequence>
<proteinExistence type="predicted"/>
<accession>N0BE23</accession>
<dbReference type="Gene3D" id="1.10.10.10">
    <property type="entry name" value="Winged helix-like DNA-binding domain superfamily/Winged helix DNA-binding domain"/>
    <property type="match status" value="1"/>
</dbReference>
<reference evidence="3 4" key="1">
    <citation type="journal article" date="2013" name="Genome Announc.">
        <title>Complete Genome Sequence of the Thermophilic and Facultatively Chemolithoautotrophic Sulfate Reducer Archaeoglobus sulfaticallidus Strain PM70-1T.</title>
        <authorList>
            <person name="Stokke R."/>
            <person name="Hocking W.P."/>
            <person name="Steinsbu B.O."/>
            <person name="Steen I.H."/>
        </authorList>
    </citation>
    <scope>NUCLEOTIDE SEQUENCE [LARGE SCALE GENOMIC DNA]</scope>
    <source>
        <strain evidence="3">PM70-1</strain>
    </source>
</reference>
<organism evidence="3 4">
    <name type="scientific">Archaeoglobus sulfaticallidus PM70-1</name>
    <dbReference type="NCBI Taxonomy" id="387631"/>
    <lineage>
        <taxon>Archaea</taxon>
        <taxon>Methanobacteriati</taxon>
        <taxon>Methanobacteriota</taxon>
        <taxon>Archaeoglobi</taxon>
        <taxon>Archaeoglobales</taxon>
        <taxon>Archaeoglobaceae</taxon>
        <taxon>Archaeoglobus</taxon>
    </lineage>
</organism>
<dbReference type="Proteomes" id="UP000013307">
    <property type="component" value="Chromosome"/>
</dbReference>
<keyword evidence="1" id="KW-0175">Coiled coil</keyword>
<dbReference type="PANTHER" id="PTHR42951">
    <property type="entry name" value="METALLO-BETA-LACTAMASE DOMAIN-CONTAINING"/>
    <property type="match status" value="1"/>
</dbReference>
<keyword evidence="4" id="KW-1185">Reference proteome</keyword>
<dbReference type="InterPro" id="IPR036866">
    <property type="entry name" value="RibonucZ/Hydroxyglut_hydro"/>
</dbReference>
<evidence type="ECO:0000313" key="3">
    <source>
        <dbReference type="EMBL" id="AGK61263.1"/>
    </source>
</evidence>
<feature type="domain" description="Metallo-beta-lactamase" evidence="2">
    <location>
        <begin position="37"/>
        <end position="238"/>
    </location>
</feature>
<dbReference type="KEGG" id="ast:Asulf_01267"/>
<name>N0BE23_9EURY</name>
<evidence type="ECO:0000259" key="2">
    <source>
        <dbReference type="SMART" id="SM00849"/>
    </source>
</evidence>
<dbReference type="eggNOG" id="arCOG00498">
    <property type="taxonomic scope" value="Archaea"/>
</dbReference>
<dbReference type="InterPro" id="IPR036388">
    <property type="entry name" value="WH-like_DNA-bd_sf"/>
</dbReference>
<dbReference type="EMBL" id="CP005290">
    <property type="protein sequence ID" value="AGK61263.1"/>
    <property type="molecule type" value="Genomic_DNA"/>
</dbReference>
<dbReference type="InterPro" id="IPR001279">
    <property type="entry name" value="Metallo-B-lactamas"/>
</dbReference>
<dbReference type="InterPro" id="IPR050855">
    <property type="entry name" value="NDM-1-like"/>
</dbReference>
<keyword evidence="3" id="KW-0378">Hydrolase</keyword>
<protein>
    <submittedName>
        <fullName evidence="3">Zn-dependent hydrolase, including glyoxylase</fullName>
    </submittedName>
</protein>